<protein>
    <submittedName>
        <fullName evidence="2">Uncharacterized protein</fullName>
    </submittedName>
</protein>
<reference evidence="2 3" key="1">
    <citation type="submission" date="2015-04" db="EMBL/GenBank/DDBJ databases">
        <title>Complete genome sequence of Schizopora paradoxa KUC8140, a cosmopolitan wood degrader in East Asia.</title>
        <authorList>
            <consortium name="DOE Joint Genome Institute"/>
            <person name="Min B."/>
            <person name="Park H."/>
            <person name="Jang Y."/>
            <person name="Kim J.-J."/>
            <person name="Kim K.H."/>
            <person name="Pangilinan J."/>
            <person name="Lipzen A."/>
            <person name="Riley R."/>
            <person name="Grigoriev I.V."/>
            <person name="Spatafora J.W."/>
            <person name="Choi I.-G."/>
        </authorList>
    </citation>
    <scope>NUCLEOTIDE SEQUENCE [LARGE SCALE GENOMIC DNA]</scope>
    <source>
        <strain evidence="2 3">KUC8140</strain>
    </source>
</reference>
<dbReference type="InParanoid" id="A0A0H2RZ24"/>
<evidence type="ECO:0000313" key="3">
    <source>
        <dbReference type="Proteomes" id="UP000053477"/>
    </source>
</evidence>
<keyword evidence="1" id="KW-1133">Transmembrane helix</keyword>
<keyword evidence="3" id="KW-1185">Reference proteome</keyword>
<feature type="transmembrane region" description="Helical" evidence="1">
    <location>
        <begin position="12"/>
        <end position="37"/>
    </location>
</feature>
<gene>
    <name evidence="2" type="ORF">SCHPADRAFT_197066</name>
</gene>
<dbReference type="AlphaFoldDB" id="A0A0H2RZ24"/>
<sequence length="184" mass="21363">MDALKYLPRRMVALEIMIIGGFSLFFGRCYTATYVFIPTIMPSLLSDRTWLRSIWSMFLSLRTVIRFGAVSPSHGEVEKALANMLTTTSSRIKCSDGRQTIGQERAQFLRPLLVSSWDPWTSWTGRFRRDLWKVHIVHVSVRRRPTFAVFHFAPSQSLWNMHLYGYSAFPHRFSLIIESSIIRA</sequence>
<dbReference type="EMBL" id="KQ085911">
    <property type="protein sequence ID" value="KLO16877.1"/>
    <property type="molecule type" value="Genomic_DNA"/>
</dbReference>
<evidence type="ECO:0000256" key="1">
    <source>
        <dbReference type="SAM" id="Phobius"/>
    </source>
</evidence>
<organism evidence="2 3">
    <name type="scientific">Schizopora paradoxa</name>
    <dbReference type="NCBI Taxonomy" id="27342"/>
    <lineage>
        <taxon>Eukaryota</taxon>
        <taxon>Fungi</taxon>
        <taxon>Dikarya</taxon>
        <taxon>Basidiomycota</taxon>
        <taxon>Agaricomycotina</taxon>
        <taxon>Agaricomycetes</taxon>
        <taxon>Hymenochaetales</taxon>
        <taxon>Schizoporaceae</taxon>
        <taxon>Schizopora</taxon>
    </lineage>
</organism>
<evidence type="ECO:0000313" key="2">
    <source>
        <dbReference type="EMBL" id="KLO16877.1"/>
    </source>
</evidence>
<dbReference type="Proteomes" id="UP000053477">
    <property type="component" value="Unassembled WGS sequence"/>
</dbReference>
<keyword evidence="1" id="KW-0472">Membrane</keyword>
<proteinExistence type="predicted"/>
<accession>A0A0H2RZ24</accession>
<name>A0A0H2RZ24_9AGAM</name>
<keyword evidence="1" id="KW-0812">Transmembrane</keyword>